<feature type="chain" id="PRO_5012499736" description="Type 9 secretion system plug protein N-terminal domain-containing protein" evidence="1">
    <location>
        <begin position="20"/>
        <end position="414"/>
    </location>
</feature>
<gene>
    <name evidence="3" type="ORF">SAMN05444405_102253</name>
</gene>
<keyword evidence="4" id="KW-1185">Reference proteome</keyword>
<organism evidence="3 4">
    <name type="scientific">Bacteroides luti</name>
    <dbReference type="NCBI Taxonomy" id="1297750"/>
    <lineage>
        <taxon>Bacteria</taxon>
        <taxon>Pseudomonadati</taxon>
        <taxon>Bacteroidota</taxon>
        <taxon>Bacteroidia</taxon>
        <taxon>Bacteroidales</taxon>
        <taxon>Bacteroidaceae</taxon>
        <taxon>Bacteroides</taxon>
    </lineage>
</organism>
<dbReference type="Pfam" id="PF17116">
    <property type="entry name" value="T9SS_plug_1st"/>
    <property type="match status" value="1"/>
</dbReference>
<dbReference type="AlphaFoldDB" id="A0A1M4V960"/>
<keyword evidence="1" id="KW-0732">Signal</keyword>
<name>A0A1M4V960_9BACE</name>
<proteinExistence type="predicted"/>
<protein>
    <recommendedName>
        <fullName evidence="2">Type 9 secretion system plug protein N-terminal domain-containing protein</fullName>
    </recommendedName>
</protein>
<evidence type="ECO:0000259" key="2">
    <source>
        <dbReference type="Pfam" id="PF17116"/>
    </source>
</evidence>
<sequence length="414" mass="48444">MKKLLILCVFLITALFVKAQRNEVFSPNIQSLQIKVNDNWLAPPIVNLNSDDVLEVSFDELSHEYHRFQYIISHHNADWTPSGLSEIEFLEGFNNSPIEDYKNSLNTTMQYTHYRVSFPNEQVKLKASGNYIITIFDDNDNSKPVCKACFSVIEKKVTVSATVSSNTDIDNNKSHQQVSFNVNYNGYNIRNPQSEVKIKVMQNLREDNCVTNLTPSYISSNELKYEHNKNLIFDAGNEYRRFEMVSVKYAAQGIQRIKFFDPYYHVTLIPDELRTKNYSYDQDQNGRYLVRYDWATNNDIEADYLLVHFSLPWKDELPDGNFYLQGAFTHDNLTDNYCLKYNPETKALETIQLLKQGAYNYQYLFVPTNSNKTTTALTEGNYYETENEYLILVYHRPFGERYDRLIGVQQVYFK</sequence>
<evidence type="ECO:0000256" key="1">
    <source>
        <dbReference type="SAM" id="SignalP"/>
    </source>
</evidence>
<accession>A0A1M4V960</accession>
<evidence type="ECO:0000313" key="3">
    <source>
        <dbReference type="EMBL" id="SHE65531.1"/>
    </source>
</evidence>
<feature type="domain" description="Type 9 secretion system plug protein N-terminal" evidence="2">
    <location>
        <begin position="29"/>
        <end position="154"/>
    </location>
</feature>
<dbReference type="EMBL" id="FQTV01000002">
    <property type="protein sequence ID" value="SHE65531.1"/>
    <property type="molecule type" value="Genomic_DNA"/>
</dbReference>
<reference evidence="3 4" key="1">
    <citation type="submission" date="2016-11" db="EMBL/GenBank/DDBJ databases">
        <authorList>
            <person name="Jaros S."/>
            <person name="Januszkiewicz K."/>
            <person name="Wedrychowicz H."/>
        </authorList>
    </citation>
    <scope>NUCLEOTIDE SEQUENCE [LARGE SCALE GENOMIC DNA]</scope>
    <source>
        <strain evidence="3 4">DSM 26991</strain>
    </source>
</reference>
<dbReference type="InterPro" id="IPR031345">
    <property type="entry name" value="T9SS_Plug_N"/>
</dbReference>
<dbReference type="Proteomes" id="UP000184509">
    <property type="component" value="Unassembled WGS sequence"/>
</dbReference>
<evidence type="ECO:0000313" key="4">
    <source>
        <dbReference type="Proteomes" id="UP000184509"/>
    </source>
</evidence>
<feature type="signal peptide" evidence="1">
    <location>
        <begin position="1"/>
        <end position="19"/>
    </location>
</feature>
<dbReference type="OrthoDB" id="1522602at2"/>
<dbReference type="STRING" id="1297750.SAMN05444405_102253"/>
<dbReference type="RefSeq" id="WP_073399049.1">
    <property type="nucleotide sequence ID" value="NZ_FQTV01000002.1"/>
</dbReference>